<gene>
    <name evidence="17" type="ORF">STAS_33854</name>
</gene>
<evidence type="ECO:0000313" key="18">
    <source>
        <dbReference type="Proteomes" id="UP000325081"/>
    </source>
</evidence>
<evidence type="ECO:0000256" key="3">
    <source>
        <dbReference type="ARBA" id="ARBA00004906"/>
    </source>
</evidence>
<keyword evidence="9" id="KW-0833">Ubl conjugation pathway</keyword>
<evidence type="ECO:0000259" key="16">
    <source>
        <dbReference type="PROSITE" id="PS50089"/>
    </source>
</evidence>
<dbReference type="GO" id="GO:0016567">
    <property type="term" value="P:protein ubiquitination"/>
    <property type="evidence" value="ECO:0007669"/>
    <property type="project" value="InterPro"/>
</dbReference>
<dbReference type="PANTHER" id="PTHR46913">
    <property type="entry name" value="RING-H2 FINGER PROTEIN ATL16"/>
    <property type="match status" value="1"/>
</dbReference>
<feature type="domain" description="RING-type" evidence="16">
    <location>
        <begin position="97"/>
        <end position="139"/>
    </location>
</feature>
<evidence type="ECO:0000256" key="8">
    <source>
        <dbReference type="ARBA" id="ARBA00022771"/>
    </source>
</evidence>
<evidence type="ECO:0000256" key="7">
    <source>
        <dbReference type="ARBA" id="ARBA00022723"/>
    </source>
</evidence>
<dbReference type="SUPFAM" id="SSF57850">
    <property type="entry name" value="RING/U-box"/>
    <property type="match status" value="1"/>
</dbReference>
<keyword evidence="8 14" id="KW-0863">Zinc-finger</keyword>
<dbReference type="Gene3D" id="3.30.40.10">
    <property type="entry name" value="Zinc/RING finger domain, C3HC4 (zinc finger)"/>
    <property type="match status" value="1"/>
</dbReference>
<sequence length="234" mass="26448">MDPASNAQSPIKSPQTFSFPIIALAIIGILATTFLLISYYIFVIKSCLSWHHLRILSSPSAVEGRGLDEATIRSIPIFEFKNRQKEESFLKKQSCECAVCLSEFREEEKLRVIPNCAHFFHIDCIDVWLQNNANCPLCRTSVSSNVHFSLDRAVEFLGREEDYMVIEIGPEVGRVDPTVQESLNPYKVFTAKISGKNCKKVSRRGDECIDSRRKDESFMVQPALFTCSGNNQEA</sequence>
<accession>A0A5A7RG25</accession>
<evidence type="ECO:0000256" key="14">
    <source>
        <dbReference type="PROSITE-ProRule" id="PRU00175"/>
    </source>
</evidence>
<evidence type="ECO:0000256" key="15">
    <source>
        <dbReference type="SAM" id="Phobius"/>
    </source>
</evidence>
<keyword evidence="7" id="KW-0479">Metal-binding</keyword>
<dbReference type="InterPro" id="IPR001841">
    <property type="entry name" value="Znf_RING"/>
</dbReference>
<dbReference type="GO" id="GO:0061630">
    <property type="term" value="F:ubiquitin protein ligase activity"/>
    <property type="evidence" value="ECO:0007669"/>
    <property type="project" value="UniProtKB-EC"/>
</dbReference>
<dbReference type="InterPro" id="IPR013083">
    <property type="entry name" value="Znf_RING/FYVE/PHD"/>
</dbReference>
<dbReference type="PROSITE" id="PS50089">
    <property type="entry name" value="ZF_RING_2"/>
    <property type="match status" value="1"/>
</dbReference>
<comment type="similarity">
    <text evidence="13">Belongs to the RING-type zinc finger family. ATL subfamily.</text>
</comment>
<evidence type="ECO:0000256" key="2">
    <source>
        <dbReference type="ARBA" id="ARBA00004167"/>
    </source>
</evidence>
<dbReference type="PANTHER" id="PTHR46913:SF1">
    <property type="entry name" value="RING-H2 FINGER PROTEIN ATL16"/>
    <property type="match status" value="1"/>
</dbReference>
<dbReference type="GO" id="GO:0016020">
    <property type="term" value="C:membrane"/>
    <property type="evidence" value="ECO:0007669"/>
    <property type="project" value="UniProtKB-SubCell"/>
</dbReference>
<comment type="catalytic activity">
    <reaction evidence="1">
        <text>S-ubiquitinyl-[E2 ubiquitin-conjugating enzyme]-L-cysteine + [acceptor protein]-L-lysine = [E2 ubiquitin-conjugating enzyme]-L-cysteine + N(6)-ubiquitinyl-[acceptor protein]-L-lysine.</text>
        <dbReference type="EC" id="2.3.2.27"/>
    </reaction>
</comment>
<dbReference type="GO" id="GO:0008270">
    <property type="term" value="F:zinc ion binding"/>
    <property type="evidence" value="ECO:0007669"/>
    <property type="project" value="UniProtKB-KW"/>
</dbReference>
<dbReference type="SMART" id="SM00184">
    <property type="entry name" value="RING"/>
    <property type="match status" value="1"/>
</dbReference>
<keyword evidence="10" id="KW-0862">Zinc</keyword>
<comment type="pathway">
    <text evidence="3">Protein modification; protein ubiquitination.</text>
</comment>
<dbReference type="OrthoDB" id="8062037at2759"/>
<evidence type="ECO:0000313" key="17">
    <source>
        <dbReference type="EMBL" id="GER56150.1"/>
    </source>
</evidence>
<dbReference type="AlphaFoldDB" id="A0A5A7RG25"/>
<evidence type="ECO:0000256" key="9">
    <source>
        <dbReference type="ARBA" id="ARBA00022786"/>
    </source>
</evidence>
<evidence type="ECO:0000256" key="4">
    <source>
        <dbReference type="ARBA" id="ARBA00012483"/>
    </source>
</evidence>
<keyword evidence="11 15" id="KW-1133">Transmembrane helix</keyword>
<proteinExistence type="inferred from homology"/>
<dbReference type="EMBL" id="BKCP01012514">
    <property type="protein sequence ID" value="GER56150.1"/>
    <property type="molecule type" value="Genomic_DNA"/>
</dbReference>
<evidence type="ECO:0000256" key="13">
    <source>
        <dbReference type="ARBA" id="ARBA00024209"/>
    </source>
</evidence>
<dbReference type="FunFam" id="3.30.40.10:FF:000187">
    <property type="entry name" value="E3 ubiquitin-protein ligase ATL6"/>
    <property type="match status" value="1"/>
</dbReference>
<dbReference type="Pfam" id="PF13639">
    <property type="entry name" value="zf-RING_2"/>
    <property type="match status" value="1"/>
</dbReference>
<evidence type="ECO:0000256" key="6">
    <source>
        <dbReference type="ARBA" id="ARBA00022692"/>
    </source>
</evidence>
<evidence type="ECO:0000256" key="5">
    <source>
        <dbReference type="ARBA" id="ARBA00022679"/>
    </source>
</evidence>
<evidence type="ECO:0000256" key="11">
    <source>
        <dbReference type="ARBA" id="ARBA00022989"/>
    </source>
</evidence>
<name>A0A5A7RG25_STRAF</name>
<organism evidence="17 18">
    <name type="scientific">Striga asiatica</name>
    <name type="common">Asiatic witchweed</name>
    <name type="synonym">Buchnera asiatica</name>
    <dbReference type="NCBI Taxonomy" id="4170"/>
    <lineage>
        <taxon>Eukaryota</taxon>
        <taxon>Viridiplantae</taxon>
        <taxon>Streptophyta</taxon>
        <taxon>Embryophyta</taxon>
        <taxon>Tracheophyta</taxon>
        <taxon>Spermatophyta</taxon>
        <taxon>Magnoliopsida</taxon>
        <taxon>eudicotyledons</taxon>
        <taxon>Gunneridae</taxon>
        <taxon>Pentapetalae</taxon>
        <taxon>asterids</taxon>
        <taxon>lamiids</taxon>
        <taxon>Lamiales</taxon>
        <taxon>Orobanchaceae</taxon>
        <taxon>Buchnereae</taxon>
        <taxon>Striga</taxon>
    </lineage>
</organism>
<dbReference type="EC" id="2.3.2.27" evidence="4"/>
<protein>
    <recommendedName>
        <fullName evidence="4">RING-type E3 ubiquitin transferase</fullName>
        <ecNumber evidence="4">2.3.2.27</ecNumber>
    </recommendedName>
</protein>
<keyword evidence="18" id="KW-1185">Reference proteome</keyword>
<evidence type="ECO:0000256" key="12">
    <source>
        <dbReference type="ARBA" id="ARBA00023136"/>
    </source>
</evidence>
<feature type="transmembrane region" description="Helical" evidence="15">
    <location>
        <begin position="20"/>
        <end position="44"/>
    </location>
</feature>
<evidence type="ECO:0000256" key="1">
    <source>
        <dbReference type="ARBA" id="ARBA00000900"/>
    </source>
</evidence>
<dbReference type="CDD" id="cd16461">
    <property type="entry name" value="RING-H2_EL5-like"/>
    <property type="match status" value="1"/>
</dbReference>
<comment type="caution">
    <text evidence="17">The sequence shown here is derived from an EMBL/GenBank/DDBJ whole genome shotgun (WGS) entry which is preliminary data.</text>
</comment>
<reference evidence="18" key="1">
    <citation type="journal article" date="2019" name="Curr. Biol.">
        <title>Genome Sequence of Striga asiatica Provides Insight into the Evolution of Plant Parasitism.</title>
        <authorList>
            <person name="Yoshida S."/>
            <person name="Kim S."/>
            <person name="Wafula E.K."/>
            <person name="Tanskanen J."/>
            <person name="Kim Y.M."/>
            <person name="Honaas L."/>
            <person name="Yang Z."/>
            <person name="Spallek T."/>
            <person name="Conn C.E."/>
            <person name="Ichihashi Y."/>
            <person name="Cheong K."/>
            <person name="Cui S."/>
            <person name="Der J.P."/>
            <person name="Gundlach H."/>
            <person name="Jiao Y."/>
            <person name="Hori C."/>
            <person name="Ishida J.K."/>
            <person name="Kasahara H."/>
            <person name="Kiba T."/>
            <person name="Kim M.S."/>
            <person name="Koo N."/>
            <person name="Laohavisit A."/>
            <person name="Lee Y.H."/>
            <person name="Lumba S."/>
            <person name="McCourt P."/>
            <person name="Mortimer J.C."/>
            <person name="Mutuku J.M."/>
            <person name="Nomura T."/>
            <person name="Sasaki-Sekimoto Y."/>
            <person name="Seto Y."/>
            <person name="Wang Y."/>
            <person name="Wakatake T."/>
            <person name="Sakakibara H."/>
            <person name="Demura T."/>
            <person name="Yamaguchi S."/>
            <person name="Yoneyama K."/>
            <person name="Manabe R.I."/>
            <person name="Nelson D.C."/>
            <person name="Schulman A.H."/>
            <person name="Timko M.P."/>
            <person name="dePamphilis C.W."/>
            <person name="Choi D."/>
            <person name="Shirasu K."/>
        </authorList>
    </citation>
    <scope>NUCLEOTIDE SEQUENCE [LARGE SCALE GENOMIC DNA]</scope>
    <source>
        <strain evidence="18">cv. UVA1</strain>
    </source>
</reference>
<keyword evidence="6 15" id="KW-0812">Transmembrane</keyword>
<evidence type="ECO:0000256" key="10">
    <source>
        <dbReference type="ARBA" id="ARBA00022833"/>
    </source>
</evidence>
<keyword evidence="12 15" id="KW-0472">Membrane</keyword>
<keyword evidence="5" id="KW-0808">Transferase</keyword>
<dbReference type="Proteomes" id="UP000325081">
    <property type="component" value="Unassembled WGS sequence"/>
</dbReference>
<dbReference type="InterPro" id="IPR044600">
    <property type="entry name" value="ATL1/ATL16-like"/>
</dbReference>
<comment type="subcellular location">
    <subcellularLocation>
        <location evidence="2">Membrane</location>
        <topology evidence="2">Single-pass membrane protein</topology>
    </subcellularLocation>
</comment>